<feature type="transmembrane region" description="Helical" evidence="1">
    <location>
        <begin position="61"/>
        <end position="79"/>
    </location>
</feature>
<evidence type="ECO:0000313" key="3">
    <source>
        <dbReference type="Proteomes" id="UP000219922"/>
    </source>
</evidence>
<gene>
    <name evidence="2" type="ORF">CON36_36275</name>
</gene>
<dbReference type="AlphaFoldDB" id="A0A9X6SS13"/>
<feature type="transmembrane region" description="Helical" evidence="1">
    <location>
        <begin position="38"/>
        <end position="55"/>
    </location>
</feature>
<reference evidence="2 3" key="1">
    <citation type="submission" date="2017-09" db="EMBL/GenBank/DDBJ databases">
        <title>Large-scale bioinformatics analysis of Bacillus genomes uncovers conserved roles of natural products in bacterial physiology.</title>
        <authorList>
            <consortium name="Agbiome Team Llc"/>
            <person name="Bleich R.M."/>
            <person name="Grubbs K.J."/>
            <person name="Santa Maria K.C."/>
            <person name="Allen S.E."/>
            <person name="Farag S."/>
            <person name="Shank E.A."/>
            <person name="Bowers A."/>
        </authorList>
    </citation>
    <scope>NUCLEOTIDE SEQUENCE [LARGE SCALE GENOMIC DNA]</scope>
    <source>
        <strain evidence="2 3">AFS092789</strain>
    </source>
</reference>
<keyword evidence="1" id="KW-0812">Transmembrane</keyword>
<protein>
    <submittedName>
        <fullName evidence="2">Uncharacterized protein</fullName>
    </submittedName>
</protein>
<dbReference type="EMBL" id="NVMX01000298">
    <property type="protein sequence ID" value="PDZ93982.1"/>
    <property type="molecule type" value="Genomic_DNA"/>
</dbReference>
<dbReference type="Proteomes" id="UP000219922">
    <property type="component" value="Unassembled WGS sequence"/>
</dbReference>
<organism evidence="2 3">
    <name type="scientific">Bacillus cereus</name>
    <dbReference type="NCBI Taxonomy" id="1396"/>
    <lineage>
        <taxon>Bacteria</taxon>
        <taxon>Bacillati</taxon>
        <taxon>Bacillota</taxon>
        <taxon>Bacilli</taxon>
        <taxon>Bacillales</taxon>
        <taxon>Bacillaceae</taxon>
        <taxon>Bacillus</taxon>
        <taxon>Bacillus cereus group</taxon>
    </lineage>
</organism>
<sequence length="171" mass="20006">MIHIGVAIMYITIGLVTYRFADFFKINKNRVSHRIGKCLYVSGIIIFFGCISTLLPGVPNVTSTIVLGITVTIMAIVMLKTIREFRDRINYGEFYFANSIRSRDKKKFDIGFKKFPETIFEPGHIFDLVELLAEEGLLELWLEDKKHKFTEEQKEKIESFRLLDVMKRDEW</sequence>
<keyword evidence="1" id="KW-0472">Membrane</keyword>
<evidence type="ECO:0000313" key="2">
    <source>
        <dbReference type="EMBL" id="PDZ93982.1"/>
    </source>
</evidence>
<dbReference type="RefSeq" id="WP_098007402.1">
    <property type="nucleotide sequence ID" value="NZ_NUJB01000045.1"/>
</dbReference>
<comment type="caution">
    <text evidence="2">The sequence shown here is derived from an EMBL/GenBank/DDBJ whole genome shotgun (WGS) entry which is preliminary data.</text>
</comment>
<feature type="transmembrane region" description="Helical" evidence="1">
    <location>
        <begin position="6"/>
        <end position="26"/>
    </location>
</feature>
<proteinExistence type="predicted"/>
<accession>A0A9X6SS13</accession>
<keyword evidence="1" id="KW-1133">Transmembrane helix</keyword>
<evidence type="ECO:0000256" key="1">
    <source>
        <dbReference type="SAM" id="Phobius"/>
    </source>
</evidence>
<name>A0A9X6SS13_BACCE</name>